<evidence type="ECO:0000313" key="2">
    <source>
        <dbReference type="EMBL" id="SFP78461.1"/>
    </source>
</evidence>
<dbReference type="AlphaFoldDB" id="A0A1I5T6K8"/>
<dbReference type="Gene3D" id="3.30.1330.40">
    <property type="entry name" value="RutC-like"/>
    <property type="match status" value="1"/>
</dbReference>
<dbReference type="PANTHER" id="PTHR43760:SF1">
    <property type="entry name" value="ENDORIBONUCLEASE L-PSP_CHORISMATE MUTASE-LIKE DOMAIN-CONTAINING PROTEIN"/>
    <property type="match status" value="1"/>
</dbReference>
<dbReference type="STRING" id="634430.SAMN04488241_10772"/>
<evidence type="ECO:0000313" key="3">
    <source>
        <dbReference type="Proteomes" id="UP000199586"/>
    </source>
</evidence>
<reference evidence="2 3" key="1">
    <citation type="submission" date="2016-10" db="EMBL/GenBank/DDBJ databases">
        <authorList>
            <person name="de Groot N.N."/>
        </authorList>
    </citation>
    <scope>NUCLEOTIDE SEQUENCE [LARGE SCALE GENOMIC DNA]</scope>
    <source>
        <strain evidence="2 3">CGMCC 1.9113</strain>
    </source>
</reference>
<feature type="domain" description="Endoribonuclease L-PSP/chorismate mutase-like" evidence="1">
    <location>
        <begin position="21"/>
        <end position="159"/>
    </location>
</feature>
<organism evidence="2 3">
    <name type="scientific">Sphingomonas rubra</name>
    <dbReference type="NCBI Taxonomy" id="634430"/>
    <lineage>
        <taxon>Bacteria</taxon>
        <taxon>Pseudomonadati</taxon>
        <taxon>Pseudomonadota</taxon>
        <taxon>Alphaproteobacteria</taxon>
        <taxon>Sphingomonadales</taxon>
        <taxon>Sphingomonadaceae</taxon>
        <taxon>Sphingomonas</taxon>
    </lineage>
</organism>
<sequence length="170" mass="17528">MTLAARAGNPAAMTTHIDRKLEELGLTLPEAAAPVAAYVPLVEANGLVHLSGQLPFKDGQLVTGRLGDGVSLEDGQEAARLCGLMIVAQLKKHLGDLARVRRIVKLGVFVNSAADFTDQPKVANGASELMVALFGDAGRHARSAVGVPVLPLGAAVEVDAVVELGEPLPG</sequence>
<gene>
    <name evidence="2" type="ORF">SAMN04488241_10772</name>
</gene>
<dbReference type="CDD" id="cd02199">
    <property type="entry name" value="YjgF_YER057c_UK114_like_1"/>
    <property type="match status" value="1"/>
</dbReference>
<dbReference type="InterPro" id="IPR035959">
    <property type="entry name" value="RutC-like_sf"/>
</dbReference>
<name>A0A1I5T6K8_9SPHN</name>
<keyword evidence="3" id="KW-1185">Reference proteome</keyword>
<protein>
    <submittedName>
        <fullName evidence="2">Enamine deaminase RidA, house cleaning of reactive enamine intermediates, YjgF/YER057c/UK114 family</fullName>
    </submittedName>
</protein>
<dbReference type="Proteomes" id="UP000199586">
    <property type="component" value="Unassembled WGS sequence"/>
</dbReference>
<dbReference type="PANTHER" id="PTHR43760">
    <property type="entry name" value="ENDORIBONUCLEASE-RELATED"/>
    <property type="match status" value="1"/>
</dbReference>
<proteinExistence type="predicted"/>
<evidence type="ECO:0000259" key="1">
    <source>
        <dbReference type="Pfam" id="PF14588"/>
    </source>
</evidence>
<dbReference type="SUPFAM" id="SSF55298">
    <property type="entry name" value="YjgF-like"/>
    <property type="match status" value="1"/>
</dbReference>
<dbReference type="EMBL" id="FOXP01000007">
    <property type="protein sequence ID" value="SFP78461.1"/>
    <property type="molecule type" value="Genomic_DNA"/>
</dbReference>
<dbReference type="InterPro" id="IPR013813">
    <property type="entry name" value="Endoribo_LPSP/chorism_mut-like"/>
</dbReference>
<dbReference type="Pfam" id="PF14588">
    <property type="entry name" value="YjgF_endoribonc"/>
    <property type="match status" value="1"/>
</dbReference>
<accession>A0A1I5T6K8</accession>